<organism evidence="4 5">
    <name type="scientific">Crotalaria pallida</name>
    <name type="common">Smooth rattlebox</name>
    <name type="synonym">Crotalaria striata</name>
    <dbReference type="NCBI Taxonomy" id="3830"/>
    <lineage>
        <taxon>Eukaryota</taxon>
        <taxon>Viridiplantae</taxon>
        <taxon>Streptophyta</taxon>
        <taxon>Embryophyta</taxon>
        <taxon>Tracheophyta</taxon>
        <taxon>Spermatophyta</taxon>
        <taxon>Magnoliopsida</taxon>
        <taxon>eudicotyledons</taxon>
        <taxon>Gunneridae</taxon>
        <taxon>Pentapetalae</taxon>
        <taxon>rosids</taxon>
        <taxon>fabids</taxon>
        <taxon>Fabales</taxon>
        <taxon>Fabaceae</taxon>
        <taxon>Papilionoideae</taxon>
        <taxon>50 kb inversion clade</taxon>
        <taxon>genistoids sensu lato</taxon>
        <taxon>core genistoids</taxon>
        <taxon>Crotalarieae</taxon>
        <taxon>Crotalaria</taxon>
    </lineage>
</organism>
<dbReference type="Proteomes" id="UP001372338">
    <property type="component" value="Unassembled WGS sequence"/>
</dbReference>
<feature type="repeat" description="PPR" evidence="3">
    <location>
        <begin position="332"/>
        <end position="366"/>
    </location>
</feature>
<dbReference type="PANTHER" id="PTHR47936">
    <property type="entry name" value="PPR_LONG DOMAIN-CONTAINING PROTEIN"/>
    <property type="match status" value="1"/>
</dbReference>
<evidence type="ECO:0000313" key="4">
    <source>
        <dbReference type="EMBL" id="KAK7266748.1"/>
    </source>
</evidence>
<keyword evidence="2" id="KW-0677">Repeat</keyword>
<dbReference type="NCBIfam" id="TIGR00756">
    <property type="entry name" value="PPR"/>
    <property type="match status" value="3"/>
</dbReference>
<feature type="repeat" description="PPR" evidence="3">
    <location>
        <begin position="297"/>
        <end position="331"/>
    </location>
</feature>
<accession>A0AAN9F7R3</accession>
<evidence type="ECO:0000256" key="3">
    <source>
        <dbReference type="PROSITE-ProRule" id="PRU00708"/>
    </source>
</evidence>
<feature type="repeat" description="PPR" evidence="3">
    <location>
        <begin position="402"/>
        <end position="436"/>
    </location>
</feature>
<comment type="caution">
    <text evidence="4">The sequence shown here is derived from an EMBL/GenBank/DDBJ whole genome shotgun (WGS) entry which is preliminary data.</text>
</comment>
<dbReference type="AlphaFoldDB" id="A0AAN9F7R3"/>
<dbReference type="Gene3D" id="1.25.40.10">
    <property type="entry name" value="Tetratricopeptide repeat domain"/>
    <property type="match status" value="2"/>
</dbReference>
<gene>
    <name evidence="4" type="ORF">RIF29_19402</name>
</gene>
<evidence type="ECO:0000313" key="5">
    <source>
        <dbReference type="Proteomes" id="UP001372338"/>
    </source>
</evidence>
<dbReference type="InterPro" id="IPR011990">
    <property type="entry name" value="TPR-like_helical_dom_sf"/>
</dbReference>
<keyword evidence="5" id="KW-1185">Reference proteome</keyword>
<evidence type="ECO:0000256" key="2">
    <source>
        <dbReference type="ARBA" id="ARBA00022737"/>
    </source>
</evidence>
<sequence length="470" mass="53572">MGFRFRNLCFTLRFFSSSLPHSSFSTLLFSNTVPFYTLFSKIHTLSSKTFLFSTGSSKLNLPKYPFTLSYITHSNKYFSTYPYPYSHYRSRPCATPNQVYYIISLIRENDVNDLVYRLNLMNVSLSMTSVVEIFHVLSRERVSGLRFFHWLKATHPEICWDPEIVGLMVNNLGLLGNYEAMVEILNELNLKGVCLGRKTFGFLLVLCLDKDSSMDCLRKVLDVLNVVGGVCRSSGVQVIIEMFSGSGQYDIAEFVIRTAGRKVSYYNMLMRTMCKQGDYERAGDLVKEMKRSGCDPNVSTYNLLVSCLCKNGKFAEACQMIDTMEKDHCLPDACTFDIVINLLCEDGQFDLVLKFLDKMTLKGLEPLISTHAAVIKSYFESGKFEEAHQHVVDSADKRSHSSNANYSLLASLHLKAGNVLLAQRILFEMMDKGLKPNFPVYMKIKKCLQKNNEKDLSLELLRRYSRTIGK</sequence>
<dbReference type="PROSITE" id="PS51375">
    <property type="entry name" value="PPR"/>
    <property type="match status" value="4"/>
</dbReference>
<dbReference type="PANTHER" id="PTHR47936:SF3">
    <property type="entry name" value="PENTACOTRIPEPTIDE-REPEAT REGION OF PRORP DOMAIN-CONTAINING PROTEIN"/>
    <property type="match status" value="1"/>
</dbReference>
<dbReference type="EMBL" id="JAYWIO010000004">
    <property type="protein sequence ID" value="KAK7266748.1"/>
    <property type="molecule type" value="Genomic_DNA"/>
</dbReference>
<protein>
    <recommendedName>
        <fullName evidence="6">Pentatricopeptide repeat-containing protein</fullName>
    </recommendedName>
</protein>
<dbReference type="Pfam" id="PF13041">
    <property type="entry name" value="PPR_2"/>
    <property type="match status" value="1"/>
</dbReference>
<proteinExistence type="inferred from homology"/>
<reference evidence="4 5" key="1">
    <citation type="submission" date="2024-01" db="EMBL/GenBank/DDBJ databases">
        <title>The genomes of 5 underutilized Papilionoideae crops provide insights into root nodulation and disease resistanc.</title>
        <authorList>
            <person name="Yuan L."/>
        </authorList>
    </citation>
    <scope>NUCLEOTIDE SEQUENCE [LARGE SCALE GENOMIC DNA]</scope>
    <source>
        <strain evidence="4">ZHUSHIDOU_FW_LH</strain>
        <tissue evidence="4">Leaf</tissue>
    </source>
</reference>
<evidence type="ECO:0000256" key="1">
    <source>
        <dbReference type="ARBA" id="ARBA00007626"/>
    </source>
</evidence>
<evidence type="ECO:0008006" key="6">
    <source>
        <dbReference type="Google" id="ProtNLM"/>
    </source>
</evidence>
<name>A0AAN9F7R3_CROPI</name>
<feature type="repeat" description="PPR" evidence="3">
    <location>
        <begin position="262"/>
        <end position="296"/>
    </location>
</feature>
<dbReference type="InterPro" id="IPR002885">
    <property type="entry name" value="PPR_rpt"/>
</dbReference>
<dbReference type="Pfam" id="PF01535">
    <property type="entry name" value="PPR"/>
    <property type="match status" value="2"/>
</dbReference>
<comment type="similarity">
    <text evidence="1">Belongs to the PPR family. P subfamily.</text>
</comment>